<dbReference type="RefSeq" id="WP_309201920.1">
    <property type="nucleotide sequence ID" value="NZ_CP133548.1"/>
</dbReference>
<proteinExistence type="predicted"/>
<dbReference type="KEGG" id="plei:Q9312_16255"/>
<feature type="transmembrane region" description="Helical" evidence="1">
    <location>
        <begin position="39"/>
        <end position="57"/>
    </location>
</feature>
<keyword evidence="3" id="KW-1185">Reference proteome</keyword>
<organism evidence="2 3">
    <name type="scientific">Pleionea litopenaei</name>
    <dbReference type="NCBI Taxonomy" id="3070815"/>
    <lineage>
        <taxon>Bacteria</taxon>
        <taxon>Pseudomonadati</taxon>
        <taxon>Pseudomonadota</taxon>
        <taxon>Gammaproteobacteria</taxon>
        <taxon>Oceanospirillales</taxon>
        <taxon>Pleioneaceae</taxon>
        <taxon>Pleionea</taxon>
    </lineage>
</organism>
<name>A0AA51RSH4_9GAMM</name>
<evidence type="ECO:0000256" key="1">
    <source>
        <dbReference type="SAM" id="Phobius"/>
    </source>
</evidence>
<dbReference type="AlphaFoldDB" id="A0AA51RSH4"/>
<feature type="transmembrane region" description="Helical" evidence="1">
    <location>
        <begin position="9"/>
        <end position="27"/>
    </location>
</feature>
<evidence type="ECO:0000313" key="2">
    <source>
        <dbReference type="EMBL" id="WMS86775.1"/>
    </source>
</evidence>
<dbReference type="Proteomes" id="UP001239782">
    <property type="component" value="Chromosome"/>
</dbReference>
<dbReference type="InterPro" id="IPR025250">
    <property type="entry name" value="DUF4199"/>
</dbReference>
<dbReference type="EMBL" id="CP133548">
    <property type="protein sequence ID" value="WMS86775.1"/>
    <property type="molecule type" value="Genomic_DNA"/>
</dbReference>
<keyword evidence="1" id="KW-0812">Transmembrane</keyword>
<sequence>MQRLIFKYGGWATLILVGVTVCSAIFIEQTPENYGMGEVIGYSAMLAALAMIILAQVEMKRAPEINTSYWRYCLLGLGISVLAGTGFGIYNLVYVNWVNPEFMDQYYGYYIETIRNSGQTQEQIAAIIDRLNQEKSYWQSPVIQFFGMFITVFAMGLVISVLSAGIMIQWEKKSFA</sequence>
<gene>
    <name evidence="2" type="ORF">Q9312_16255</name>
</gene>
<feature type="transmembrane region" description="Helical" evidence="1">
    <location>
        <begin position="145"/>
        <end position="168"/>
    </location>
</feature>
<keyword evidence="1" id="KW-1133">Transmembrane helix</keyword>
<dbReference type="Pfam" id="PF13858">
    <property type="entry name" value="DUF4199"/>
    <property type="match status" value="1"/>
</dbReference>
<accession>A0AA51RSH4</accession>
<protein>
    <submittedName>
        <fullName evidence="2">DUF4199 domain-containing protein</fullName>
    </submittedName>
</protein>
<reference evidence="2 3" key="1">
    <citation type="submission" date="2023-08" db="EMBL/GenBank/DDBJ databases">
        <title>Pleionea litopenaei sp. nov., isolated from stomach of juvenile Litopenaeus vannamei.</title>
        <authorList>
            <person name="Rho A.M."/>
            <person name="Hwang C.Y."/>
        </authorList>
    </citation>
    <scope>NUCLEOTIDE SEQUENCE [LARGE SCALE GENOMIC DNA]</scope>
    <source>
        <strain evidence="2 3">HL-JVS1</strain>
    </source>
</reference>
<evidence type="ECO:0000313" key="3">
    <source>
        <dbReference type="Proteomes" id="UP001239782"/>
    </source>
</evidence>
<feature type="transmembrane region" description="Helical" evidence="1">
    <location>
        <begin position="69"/>
        <end position="93"/>
    </location>
</feature>
<keyword evidence="1" id="KW-0472">Membrane</keyword>